<accession>A0A975C193</accession>
<protein>
    <recommendedName>
        <fullName evidence="1">Polysaccharide biosynthesis enzyme WcbI domain-containing protein</fullName>
    </recommendedName>
</protein>
<dbReference type="Proteomes" id="UP000663918">
    <property type="component" value="Chromosome"/>
</dbReference>
<dbReference type="RefSeq" id="WP_207870255.1">
    <property type="nucleotide sequence ID" value="NZ_CP062222.1"/>
</dbReference>
<dbReference type="EMBL" id="CP062222">
    <property type="protein sequence ID" value="QTC91184.1"/>
    <property type="molecule type" value="Genomic_DNA"/>
</dbReference>
<evidence type="ECO:0000313" key="2">
    <source>
        <dbReference type="EMBL" id="QTC91184.1"/>
    </source>
</evidence>
<organism evidence="2 3">
    <name type="scientific">Brevundimonas goettingensis</name>
    <dbReference type="NCBI Taxonomy" id="2774190"/>
    <lineage>
        <taxon>Bacteria</taxon>
        <taxon>Pseudomonadati</taxon>
        <taxon>Pseudomonadota</taxon>
        <taxon>Alphaproteobacteria</taxon>
        <taxon>Caulobacterales</taxon>
        <taxon>Caulobacteraceae</taxon>
        <taxon>Brevundimonas</taxon>
    </lineage>
</organism>
<dbReference type="KEGG" id="bgoe:IFJ75_18635"/>
<gene>
    <name evidence="2" type="ORF">IFJ75_18635</name>
</gene>
<sequence length="303" mass="33868">MSAETLHGYRGLACGDDYNTLSVLSDKPLPPSDGAMKIFVYANCQGQAFKTFLPQLKDGLAIRHVENWLALSGEIPVDSFLSDLREADVLIYQPIGEQHGFLSTSDKVDSLIGAVRPDCQLISFPYIYNDGLWPMLEEGGKVLNGSVVDPLLEAGAGEEEIFAAYDEDRLDFRFAERLENTVRILADREAETDVRVADFISNQFRRQELFLTQNHPTTPTIVEMINQVAPRLWDAPRVLDAAEFDPNIVGLPGRIPVDRYAHRELGLTYQAEPDEGAEHYFRNLLRMHMANWAADRAAVDAAA</sequence>
<dbReference type="AlphaFoldDB" id="A0A975C193"/>
<evidence type="ECO:0000313" key="3">
    <source>
        <dbReference type="Proteomes" id="UP000663918"/>
    </source>
</evidence>
<dbReference type="Pfam" id="PF18588">
    <property type="entry name" value="WcbI"/>
    <property type="match status" value="1"/>
</dbReference>
<name>A0A975C193_9CAUL</name>
<proteinExistence type="predicted"/>
<feature type="domain" description="Polysaccharide biosynthesis enzyme WcbI" evidence="1">
    <location>
        <begin position="38"/>
        <end position="231"/>
    </location>
</feature>
<dbReference type="Gene3D" id="3.40.50.12080">
    <property type="match status" value="1"/>
</dbReference>
<evidence type="ECO:0000259" key="1">
    <source>
        <dbReference type="Pfam" id="PF18588"/>
    </source>
</evidence>
<reference evidence="2" key="1">
    <citation type="submission" date="2020-09" db="EMBL/GenBank/DDBJ databases">
        <title>Brevundimonas sp. LVF2 isolated from a puddle in Goettingen, Germany.</title>
        <authorList>
            <person name="Friedrich I."/>
            <person name="Klassen A."/>
            <person name="Hannes N."/>
            <person name="Schneider D."/>
            <person name="Hertel R."/>
            <person name="Daniel R."/>
        </authorList>
    </citation>
    <scope>NUCLEOTIDE SEQUENCE</scope>
    <source>
        <strain evidence="2">LVF2</strain>
    </source>
</reference>
<keyword evidence="3" id="KW-1185">Reference proteome</keyword>
<dbReference type="InterPro" id="IPR041307">
    <property type="entry name" value="WcbI"/>
</dbReference>